<proteinExistence type="predicted"/>
<organism evidence="1 2">
    <name type="scientific">Phakopsora pachyrhizi</name>
    <name type="common">Asian soybean rust disease fungus</name>
    <dbReference type="NCBI Taxonomy" id="170000"/>
    <lineage>
        <taxon>Eukaryota</taxon>
        <taxon>Fungi</taxon>
        <taxon>Dikarya</taxon>
        <taxon>Basidiomycota</taxon>
        <taxon>Pucciniomycotina</taxon>
        <taxon>Pucciniomycetes</taxon>
        <taxon>Pucciniales</taxon>
        <taxon>Phakopsoraceae</taxon>
        <taxon>Phakopsora</taxon>
    </lineage>
</organism>
<accession>A0AAV0ARD9</accession>
<dbReference type="AlphaFoldDB" id="A0AAV0ARD9"/>
<dbReference type="Proteomes" id="UP001153365">
    <property type="component" value="Unassembled WGS sequence"/>
</dbReference>
<name>A0AAV0ARD9_PHAPC</name>
<comment type="caution">
    <text evidence="1">The sequence shown here is derived from an EMBL/GenBank/DDBJ whole genome shotgun (WGS) entry which is preliminary data.</text>
</comment>
<protein>
    <submittedName>
        <fullName evidence="1">Uncharacterized protein</fullName>
    </submittedName>
</protein>
<evidence type="ECO:0000313" key="2">
    <source>
        <dbReference type="Proteomes" id="UP001153365"/>
    </source>
</evidence>
<sequence>MGLGWGSAGSAGAWLSFAGLGPGQVGQARTARAHLGFAGLGPGWVGQDGQVKGRLGRWGRPGLGLPLLGWVMGRWGSWGRLVGKGRADRLVEEILTNIKFTLGKGQALLGWGRVGLVSWFWLSRGRSAGRLGRWGRPGLGLALLGWVLGRAGQVSRLAGLAGQAGQARAARAWLGKKSIKKKRLVALSIDRA</sequence>
<gene>
    <name evidence="1" type="ORF">PPACK8108_LOCUS5673</name>
</gene>
<dbReference type="EMBL" id="CALTRL010001089">
    <property type="protein sequence ID" value="CAH7670926.1"/>
    <property type="molecule type" value="Genomic_DNA"/>
</dbReference>
<evidence type="ECO:0000313" key="1">
    <source>
        <dbReference type="EMBL" id="CAH7670926.1"/>
    </source>
</evidence>
<reference evidence="1" key="1">
    <citation type="submission" date="2022-06" db="EMBL/GenBank/DDBJ databases">
        <authorList>
            <consortium name="SYNGENTA / RWTH Aachen University"/>
        </authorList>
    </citation>
    <scope>NUCLEOTIDE SEQUENCE</scope>
</reference>
<keyword evidence="2" id="KW-1185">Reference proteome</keyword>